<dbReference type="GO" id="GO:0007020">
    <property type="term" value="P:microtubule nucleation"/>
    <property type="evidence" value="ECO:0007669"/>
    <property type="project" value="TreeGrafter"/>
</dbReference>
<dbReference type="Pfam" id="PF15003">
    <property type="entry name" value="HAUS2"/>
    <property type="match status" value="1"/>
</dbReference>
<evidence type="ECO:0000313" key="1">
    <source>
        <dbReference type="EMBL" id="CAG8466974.1"/>
    </source>
</evidence>
<organism evidence="1 2">
    <name type="scientific">Funneliformis caledonium</name>
    <dbReference type="NCBI Taxonomy" id="1117310"/>
    <lineage>
        <taxon>Eukaryota</taxon>
        <taxon>Fungi</taxon>
        <taxon>Fungi incertae sedis</taxon>
        <taxon>Mucoromycota</taxon>
        <taxon>Glomeromycotina</taxon>
        <taxon>Glomeromycetes</taxon>
        <taxon>Glomerales</taxon>
        <taxon>Glomeraceae</taxon>
        <taxon>Funneliformis</taxon>
    </lineage>
</organism>
<reference evidence="1" key="1">
    <citation type="submission" date="2021-06" db="EMBL/GenBank/DDBJ databases">
        <authorList>
            <person name="Kallberg Y."/>
            <person name="Tangrot J."/>
            <person name="Rosling A."/>
        </authorList>
    </citation>
    <scope>NUCLEOTIDE SEQUENCE</scope>
    <source>
        <strain evidence="1">UK204</strain>
    </source>
</reference>
<dbReference type="PANTHER" id="PTHR16039:SF1">
    <property type="entry name" value="HAUS AUGMIN-LIKE COMPLEX SUBUNIT 2"/>
    <property type="match status" value="1"/>
</dbReference>
<name>A0A9N8Z2C0_9GLOM</name>
<keyword evidence="2" id="KW-1185">Reference proteome</keyword>
<sequence length="205" mass="23448">MSRYYLPNTTINTPPTLNNVLEIVKKVEYTTGPVTFTTSQTESSIHLAKLLKEILILHDNIQEVLTKIKDSQQSFDLVKKSEIEKKIKILINFSKHIASITSHKQSLLMRLKEPFNLKFSLFFILLIENSALSELFPTITQSIALLPNDMESISWIRNHDITDEKIDNQLSGIASLIAMYGNYSDSLDRVRQALKDIQILDERKG</sequence>
<dbReference type="InterPro" id="IPR028346">
    <property type="entry name" value="HAUS2"/>
</dbReference>
<dbReference type="Proteomes" id="UP000789570">
    <property type="component" value="Unassembled WGS sequence"/>
</dbReference>
<dbReference type="EMBL" id="CAJVPQ010000288">
    <property type="protein sequence ID" value="CAG8466974.1"/>
    <property type="molecule type" value="Genomic_DNA"/>
</dbReference>
<comment type="caution">
    <text evidence="1">The sequence shown here is derived from an EMBL/GenBank/DDBJ whole genome shotgun (WGS) entry which is preliminary data.</text>
</comment>
<accession>A0A9N8Z2C0</accession>
<dbReference type="OrthoDB" id="2436605at2759"/>
<evidence type="ECO:0000313" key="2">
    <source>
        <dbReference type="Proteomes" id="UP000789570"/>
    </source>
</evidence>
<dbReference type="PANTHER" id="PTHR16039">
    <property type="entry name" value="HAUS AUGMIN-LIKE COMPLEX SUBUNIT 2"/>
    <property type="match status" value="1"/>
</dbReference>
<dbReference type="GO" id="GO:0070652">
    <property type="term" value="C:HAUS complex"/>
    <property type="evidence" value="ECO:0007669"/>
    <property type="project" value="TreeGrafter"/>
</dbReference>
<gene>
    <name evidence="1" type="ORF">FCALED_LOCUS2027</name>
</gene>
<dbReference type="GO" id="GO:0031023">
    <property type="term" value="P:microtubule organizing center organization"/>
    <property type="evidence" value="ECO:0007669"/>
    <property type="project" value="InterPro"/>
</dbReference>
<proteinExistence type="predicted"/>
<protein>
    <submittedName>
        <fullName evidence="1">7191_t:CDS:1</fullName>
    </submittedName>
</protein>
<dbReference type="AlphaFoldDB" id="A0A9N8Z2C0"/>
<dbReference type="GO" id="GO:0051225">
    <property type="term" value="P:spindle assembly"/>
    <property type="evidence" value="ECO:0007669"/>
    <property type="project" value="InterPro"/>
</dbReference>
<dbReference type="GO" id="GO:1990498">
    <property type="term" value="C:mitotic spindle microtubule"/>
    <property type="evidence" value="ECO:0007669"/>
    <property type="project" value="TreeGrafter"/>
</dbReference>